<dbReference type="InterPro" id="IPR009915">
    <property type="entry name" value="NnrU_dom"/>
</dbReference>
<evidence type="ECO:0000313" key="7">
    <source>
        <dbReference type="EMBL" id="CTQ49005.1"/>
    </source>
</evidence>
<reference evidence="7 8" key="1">
    <citation type="submission" date="2015-07" db="EMBL/GenBank/DDBJ databases">
        <authorList>
            <person name="Noorani M."/>
        </authorList>
    </citation>
    <scope>NUCLEOTIDE SEQUENCE [LARGE SCALE GENOMIC DNA]</scope>
    <source>
        <strain evidence="7 8">CECT 7802</strain>
    </source>
</reference>
<evidence type="ECO:0000256" key="5">
    <source>
        <dbReference type="SAM" id="Phobius"/>
    </source>
</evidence>
<keyword evidence="2 5" id="KW-0812">Transmembrane</keyword>
<comment type="subcellular location">
    <subcellularLocation>
        <location evidence="1">Membrane</location>
        <topology evidence="1">Multi-pass membrane protein</topology>
    </subcellularLocation>
</comment>
<evidence type="ECO:0000256" key="1">
    <source>
        <dbReference type="ARBA" id="ARBA00004141"/>
    </source>
</evidence>
<feature type="transmembrane region" description="Helical" evidence="5">
    <location>
        <begin position="72"/>
        <end position="90"/>
    </location>
</feature>
<proteinExistence type="predicted"/>
<name>A0A0M6YH38_9RHOB</name>
<dbReference type="Pfam" id="PF07298">
    <property type="entry name" value="NnrU"/>
    <property type="match status" value="1"/>
</dbReference>
<feature type="transmembrane region" description="Helical" evidence="5">
    <location>
        <begin position="154"/>
        <end position="174"/>
    </location>
</feature>
<keyword evidence="8" id="KW-1185">Reference proteome</keyword>
<evidence type="ECO:0000256" key="4">
    <source>
        <dbReference type="ARBA" id="ARBA00023136"/>
    </source>
</evidence>
<feature type="domain" description="NnrU" evidence="6">
    <location>
        <begin position="4"/>
        <end position="178"/>
    </location>
</feature>
<dbReference type="AlphaFoldDB" id="A0A0M6YH38"/>
<feature type="transmembrane region" description="Helical" evidence="5">
    <location>
        <begin position="110"/>
        <end position="133"/>
    </location>
</feature>
<protein>
    <submittedName>
        <fullName evidence="7">Putative membrane protein</fullName>
    </submittedName>
</protein>
<dbReference type="Proteomes" id="UP000049222">
    <property type="component" value="Unassembled WGS sequence"/>
</dbReference>
<evidence type="ECO:0000313" key="8">
    <source>
        <dbReference type="Proteomes" id="UP000049222"/>
    </source>
</evidence>
<organism evidence="7 8">
    <name type="scientific">Jannaschia donghaensis</name>
    <dbReference type="NCBI Taxonomy" id="420998"/>
    <lineage>
        <taxon>Bacteria</taxon>
        <taxon>Pseudomonadati</taxon>
        <taxon>Pseudomonadota</taxon>
        <taxon>Alphaproteobacteria</taxon>
        <taxon>Rhodobacterales</taxon>
        <taxon>Roseobacteraceae</taxon>
        <taxon>Jannaschia</taxon>
    </lineage>
</organism>
<dbReference type="RefSeq" id="WP_055083282.1">
    <property type="nucleotide sequence ID" value="NZ_CXSU01000011.1"/>
</dbReference>
<sequence length="181" mass="19385">MTYLILGLALWVGAHMFKRVAPGPRARIGDPGKGLIAVLLVGSVILMIVGYRAAPYIPVWEPPSVLRHVNNLLMVVAFYVYGVGATKGLLSARLRHPQLTGFTIWAGAHLLVNGDLAAMILFGGLLVWALAEIALINRSQPWQRPEVVSIKGDLVALIVGLILMSIAAGVHIWLGVNPFGG</sequence>
<dbReference type="OrthoDB" id="5293641at2"/>
<evidence type="ECO:0000256" key="3">
    <source>
        <dbReference type="ARBA" id="ARBA00022989"/>
    </source>
</evidence>
<feature type="transmembrane region" description="Helical" evidence="5">
    <location>
        <begin position="32"/>
        <end position="51"/>
    </location>
</feature>
<dbReference type="EMBL" id="CXSU01000011">
    <property type="protein sequence ID" value="CTQ49005.1"/>
    <property type="molecule type" value="Genomic_DNA"/>
</dbReference>
<dbReference type="STRING" id="420998.JDO7802_01013"/>
<evidence type="ECO:0000259" key="6">
    <source>
        <dbReference type="Pfam" id="PF07298"/>
    </source>
</evidence>
<accession>A0A0M6YH38</accession>
<evidence type="ECO:0000256" key="2">
    <source>
        <dbReference type="ARBA" id="ARBA00022692"/>
    </source>
</evidence>
<keyword evidence="3 5" id="KW-1133">Transmembrane helix</keyword>
<dbReference type="GO" id="GO:0016020">
    <property type="term" value="C:membrane"/>
    <property type="evidence" value="ECO:0007669"/>
    <property type="project" value="UniProtKB-SubCell"/>
</dbReference>
<keyword evidence="4 5" id="KW-0472">Membrane</keyword>
<gene>
    <name evidence="7" type="ORF">JDO7802_01013</name>
</gene>